<evidence type="ECO:0000313" key="2">
    <source>
        <dbReference type="Proteomes" id="UP000027135"/>
    </source>
</evidence>
<feature type="non-terminal residue" evidence="1">
    <location>
        <position position="1"/>
    </location>
</feature>
<dbReference type="GO" id="GO:0003676">
    <property type="term" value="F:nucleic acid binding"/>
    <property type="evidence" value="ECO:0007669"/>
    <property type="project" value="InterPro"/>
</dbReference>
<reference evidence="1 2" key="1">
    <citation type="journal article" date="2014" name="Nat. Commun.">
        <title>Molecular traces of alternative social organization in a termite genome.</title>
        <authorList>
            <person name="Terrapon N."/>
            <person name="Li C."/>
            <person name="Robertson H.M."/>
            <person name="Ji L."/>
            <person name="Meng X."/>
            <person name="Booth W."/>
            <person name="Chen Z."/>
            <person name="Childers C.P."/>
            <person name="Glastad K.M."/>
            <person name="Gokhale K."/>
            <person name="Gowin J."/>
            <person name="Gronenberg W."/>
            <person name="Hermansen R.A."/>
            <person name="Hu H."/>
            <person name="Hunt B.G."/>
            <person name="Huylmans A.K."/>
            <person name="Khalil S.M."/>
            <person name="Mitchell R.D."/>
            <person name="Munoz-Torres M.C."/>
            <person name="Mustard J.A."/>
            <person name="Pan H."/>
            <person name="Reese J.T."/>
            <person name="Scharf M.E."/>
            <person name="Sun F."/>
            <person name="Vogel H."/>
            <person name="Xiao J."/>
            <person name="Yang W."/>
            <person name="Yang Z."/>
            <person name="Yang Z."/>
            <person name="Zhou J."/>
            <person name="Zhu J."/>
            <person name="Brent C.S."/>
            <person name="Elsik C.G."/>
            <person name="Goodisman M.A."/>
            <person name="Liberles D.A."/>
            <person name="Roe R.M."/>
            <person name="Vargo E.L."/>
            <person name="Vilcinskas A."/>
            <person name="Wang J."/>
            <person name="Bornberg-Bauer E."/>
            <person name="Korb J."/>
            <person name="Zhang G."/>
            <person name="Liebig J."/>
        </authorList>
    </citation>
    <scope>NUCLEOTIDE SEQUENCE [LARGE SCALE GENOMIC DNA]</scope>
    <source>
        <tissue evidence="1">Whole organism</tissue>
    </source>
</reference>
<dbReference type="AlphaFoldDB" id="A0A067RE59"/>
<dbReference type="OMA" id="HNNAWPH"/>
<keyword evidence="2" id="KW-1185">Reference proteome</keyword>
<dbReference type="eggNOG" id="ENOG502RYWI">
    <property type="taxonomic scope" value="Eukaryota"/>
</dbReference>
<dbReference type="Gene3D" id="3.30.420.10">
    <property type="entry name" value="Ribonuclease H-like superfamily/Ribonuclease H"/>
    <property type="match status" value="1"/>
</dbReference>
<evidence type="ECO:0008006" key="3">
    <source>
        <dbReference type="Google" id="ProtNLM"/>
    </source>
</evidence>
<organism evidence="1 2">
    <name type="scientific">Zootermopsis nevadensis</name>
    <name type="common">Dampwood termite</name>
    <dbReference type="NCBI Taxonomy" id="136037"/>
    <lineage>
        <taxon>Eukaryota</taxon>
        <taxon>Metazoa</taxon>
        <taxon>Ecdysozoa</taxon>
        <taxon>Arthropoda</taxon>
        <taxon>Hexapoda</taxon>
        <taxon>Insecta</taxon>
        <taxon>Pterygota</taxon>
        <taxon>Neoptera</taxon>
        <taxon>Polyneoptera</taxon>
        <taxon>Dictyoptera</taxon>
        <taxon>Blattodea</taxon>
        <taxon>Blattoidea</taxon>
        <taxon>Termitoidae</taxon>
        <taxon>Termopsidae</taxon>
        <taxon>Zootermopsis</taxon>
    </lineage>
</organism>
<dbReference type="EMBL" id="KK852751">
    <property type="protein sequence ID" value="KDR17168.1"/>
    <property type="molecule type" value="Genomic_DNA"/>
</dbReference>
<dbReference type="InParanoid" id="A0A067RE59"/>
<name>A0A067RE59_ZOONE</name>
<protein>
    <recommendedName>
        <fullName evidence="3">Histone-lysine N-methyltransferase SETMAR</fullName>
    </recommendedName>
</protein>
<proteinExistence type="predicted"/>
<dbReference type="InterPro" id="IPR036397">
    <property type="entry name" value="RNaseH_sf"/>
</dbReference>
<accession>A0A067RE59</accession>
<dbReference type="InterPro" id="IPR052709">
    <property type="entry name" value="Transposase-MT_Hybrid"/>
</dbReference>
<gene>
    <name evidence="1" type="ORF">L798_08429</name>
</gene>
<evidence type="ECO:0000313" key="1">
    <source>
        <dbReference type="EMBL" id="KDR17168.1"/>
    </source>
</evidence>
<dbReference type="PANTHER" id="PTHR46060">
    <property type="entry name" value="MARINER MOS1 TRANSPOSASE-LIKE PROTEIN"/>
    <property type="match status" value="1"/>
</dbReference>
<sequence>VILVDVMPRGATINSDAYIRTLKTLKKRFRRVWPHKHPAEILLLHDNARPHTSPRTREEITKLGWTVLPHPPYSPDLAPSDFHLFGPLKDAIRGTRFEDDESVIQAVRTWLRAQDKSWYRQGMHALVSRWRKAVQVDGDYVEK</sequence>
<dbReference type="PANTHER" id="PTHR46060:SF1">
    <property type="entry name" value="MARINER MOS1 TRANSPOSASE-LIKE PROTEIN"/>
    <property type="match status" value="1"/>
</dbReference>
<dbReference type="Proteomes" id="UP000027135">
    <property type="component" value="Unassembled WGS sequence"/>
</dbReference>